<dbReference type="Gene3D" id="1.10.167.10">
    <property type="entry name" value="Regulator of G-protein Signalling 4, domain 2"/>
    <property type="match status" value="2"/>
</dbReference>
<evidence type="ECO:0000313" key="3">
    <source>
        <dbReference type="EMBL" id="KAJ8044186.1"/>
    </source>
</evidence>
<dbReference type="PANTHER" id="PTHR13155">
    <property type="entry name" value="A-KINASE ANCHOR PROTEINS"/>
    <property type="match status" value="1"/>
</dbReference>
<dbReference type="InterPro" id="IPR036305">
    <property type="entry name" value="RGS_sf"/>
</dbReference>
<feature type="compositionally biased region" description="Basic and acidic residues" evidence="1">
    <location>
        <begin position="222"/>
        <end position="239"/>
    </location>
</feature>
<feature type="compositionally biased region" description="Basic and acidic residues" evidence="1">
    <location>
        <begin position="159"/>
        <end position="173"/>
    </location>
</feature>
<name>A0A9Q1CF40_HOLLE</name>
<feature type="region of interest" description="Disordered" evidence="1">
    <location>
        <begin position="1"/>
        <end position="77"/>
    </location>
</feature>
<evidence type="ECO:0000313" key="4">
    <source>
        <dbReference type="Proteomes" id="UP001152320"/>
    </source>
</evidence>
<dbReference type="CDD" id="cd08721">
    <property type="entry name" value="RGS_AKAP2_2"/>
    <property type="match status" value="1"/>
</dbReference>
<dbReference type="EMBL" id="JAIZAY010000004">
    <property type="protein sequence ID" value="KAJ8044186.1"/>
    <property type="molecule type" value="Genomic_DNA"/>
</dbReference>
<dbReference type="GO" id="GO:0005886">
    <property type="term" value="C:plasma membrane"/>
    <property type="evidence" value="ECO:0007669"/>
    <property type="project" value="TreeGrafter"/>
</dbReference>
<proteinExistence type="predicted"/>
<dbReference type="GO" id="GO:0008104">
    <property type="term" value="P:intracellular protein localization"/>
    <property type="evidence" value="ECO:0007669"/>
    <property type="project" value="TreeGrafter"/>
</dbReference>
<dbReference type="InterPro" id="IPR044926">
    <property type="entry name" value="RGS_subdomain_2"/>
</dbReference>
<feature type="domain" description="RGS" evidence="2">
    <location>
        <begin position="375"/>
        <end position="501"/>
    </location>
</feature>
<dbReference type="PROSITE" id="PS50132">
    <property type="entry name" value="RGS"/>
    <property type="match status" value="2"/>
</dbReference>
<dbReference type="Proteomes" id="UP001152320">
    <property type="component" value="Chromosome 4"/>
</dbReference>
<gene>
    <name evidence="3" type="ORF">HOLleu_11574</name>
</gene>
<dbReference type="AlphaFoldDB" id="A0A9Q1CF40"/>
<protein>
    <submittedName>
        <fullName evidence="3">A-kinase anchor protein 10, mitochondrial</fullName>
    </submittedName>
</protein>
<evidence type="ECO:0000256" key="1">
    <source>
        <dbReference type="SAM" id="MobiDB-lite"/>
    </source>
</evidence>
<feature type="region of interest" description="Disordered" evidence="1">
    <location>
        <begin position="152"/>
        <end position="250"/>
    </location>
</feature>
<evidence type="ECO:0000259" key="2">
    <source>
        <dbReference type="PROSITE" id="PS50132"/>
    </source>
</evidence>
<sequence length="648" mass="72733">MPLFKRKSDKRNQQPAVQQKVVPPPAKSHPQRVGPVQDGTRPMEDRIGVDDVPDGPQMSGSSVTELQRTLSDEEGRLGDLGAGKLGERAQDHSSMFEDQSRVHRSRLCRTLPEFLNDNSALPYLIQYMDSVHAVQMVQCWLATESFNKASWSQSLTAPMEKDSKESIPDKSIDDGICVDGDRSMNGSLQDTSLTSGSNDLEPQTVPRIEINGKKMGSSERLNNNKDEETRISDSPEKVNKIKTHSRARSDSAAVDIAKIAERNSNTKGREIGHRRNTSDWKNVDPKTAVERDAINIYTKFLCKDATAPVGIPEEIRLSVIAKICPPDGGQLDPDCFKEAQEYVYACLEKQYFPDFLRSEFHCKYQVDILTSGRVYLADILYNESATSYFMEYLDQEGSVHMLHFWLAASNFQQQLLMQQGQYDAQQAQDDAMVLYDKYFSLQAEHPLGFDFAIRCEIESNICREGGPLPNCFATAMKQTFTTLESVHFPGFLSSQLYYKFLTELVNSIKNESKVPPAVDDESKPKELPKTQRNTLLAEGSVKKLMESDLSIDPIQLDPDSLWKRSDPGTMTSFGKVDSLGQFVPGFELDPESMQKRSGSKFSLKKLVNKEEDKAKEQMALQIAQMIINDVTVQTKTSSQPNQNNLPSS</sequence>
<feature type="compositionally biased region" description="Polar residues" evidence="1">
    <location>
        <begin position="184"/>
        <end position="201"/>
    </location>
</feature>
<dbReference type="SMART" id="SM00315">
    <property type="entry name" value="RGS"/>
    <property type="match status" value="2"/>
</dbReference>
<dbReference type="FunFam" id="1.10.167.10:FF:000005">
    <property type="entry name" value="Putative A-kinase anchor protein 10 mitochondrial"/>
    <property type="match status" value="1"/>
</dbReference>
<dbReference type="Pfam" id="PF00615">
    <property type="entry name" value="RGS"/>
    <property type="match status" value="2"/>
</dbReference>
<dbReference type="OrthoDB" id="5584247at2759"/>
<feature type="domain" description="RGS" evidence="2">
    <location>
        <begin position="281"/>
        <end position="365"/>
    </location>
</feature>
<comment type="caution">
    <text evidence="3">The sequence shown here is derived from an EMBL/GenBank/DDBJ whole genome shotgun (WGS) entry which is preliminary data.</text>
</comment>
<dbReference type="InterPro" id="IPR052246">
    <property type="entry name" value="Cell_Polariz_PKAAnc"/>
</dbReference>
<keyword evidence="4" id="KW-1185">Reference proteome</keyword>
<dbReference type="PANTHER" id="PTHR13155:SF1">
    <property type="entry name" value="A-KINASE ANCHOR PROTEIN 10, MITOCHONDRIAL"/>
    <property type="match status" value="1"/>
</dbReference>
<feature type="compositionally biased region" description="Polar residues" evidence="1">
    <location>
        <begin position="58"/>
        <end position="69"/>
    </location>
</feature>
<dbReference type="InterPro" id="IPR016137">
    <property type="entry name" value="RGS"/>
</dbReference>
<accession>A0A9Q1CF40</accession>
<reference evidence="3" key="1">
    <citation type="submission" date="2021-10" db="EMBL/GenBank/DDBJ databases">
        <title>Tropical sea cucumber genome reveals ecological adaptation and Cuvierian tubules defense mechanism.</title>
        <authorList>
            <person name="Chen T."/>
        </authorList>
    </citation>
    <scope>NUCLEOTIDE SEQUENCE</scope>
    <source>
        <strain evidence="3">Nanhai2018</strain>
        <tissue evidence="3">Muscle</tissue>
    </source>
</reference>
<dbReference type="GO" id="GO:0005739">
    <property type="term" value="C:mitochondrion"/>
    <property type="evidence" value="ECO:0007669"/>
    <property type="project" value="TreeGrafter"/>
</dbReference>
<organism evidence="3 4">
    <name type="scientific">Holothuria leucospilota</name>
    <name type="common">Black long sea cucumber</name>
    <name type="synonym">Mertensiothuria leucospilota</name>
    <dbReference type="NCBI Taxonomy" id="206669"/>
    <lineage>
        <taxon>Eukaryota</taxon>
        <taxon>Metazoa</taxon>
        <taxon>Echinodermata</taxon>
        <taxon>Eleutherozoa</taxon>
        <taxon>Echinozoa</taxon>
        <taxon>Holothuroidea</taxon>
        <taxon>Aspidochirotacea</taxon>
        <taxon>Aspidochirotida</taxon>
        <taxon>Holothuriidae</taxon>
        <taxon>Holothuria</taxon>
    </lineage>
</organism>
<dbReference type="SUPFAM" id="SSF48097">
    <property type="entry name" value="Regulator of G-protein signaling, RGS"/>
    <property type="match status" value="2"/>
</dbReference>